<dbReference type="Pfam" id="PF13581">
    <property type="entry name" value="HATPase_c_2"/>
    <property type="match status" value="1"/>
</dbReference>
<dbReference type="InterPro" id="IPR003594">
    <property type="entry name" value="HATPase_dom"/>
</dbReference>
<evidence type="ECO:0000313" key="4">
    <source>
        <dbReference type="Proteomes" id="UP001499930"/>
    </source>
</evidence>
<evidence type="ECO:0000259" key="2">
    <source>
        <dbReference type="Pfam" id="PF13581"/>
    </source>
</evidence>
<feature type="domain" description="Histidine kinase/HSP90-like ATPase" evidence="2">
    <location>
        <begin position="20"/>
        <end position="129"/>
    </location>
</feature>
<comment type="caution">
    <text evidence="3">The sequence shown here is derived from an EMBL/GenBank/DDBJ whole genome shotgun (WGS) entry which is preliminary data.</text>
</comment>
<sequence length="134" mass="14386">MGDGSGADIARVTFPISGDLASLRAKVRAFLVRAEFDEVTEKNFVLALSEAANNVLDHSGGTGTLTMRHLEGRVVAEIHDDAGLLIDPHAGMKQPPVGSRRGYGIWLMRTLCDSVEILHDPGGSTVRLTMLLPH</sequence>
<dbReference type="RefSeq" id="WP_344895278.1">
    <property type="nucleotide sequence ID" value="NZ_BAAAWD010000007.1"/>
</dbReference>
<name>A0ABN3Y1E0_9ACTN</name>
<keyword evidence="1" id="KW-0723">Serine/threonine-protein kinase</keyword>
<evidence type="ECO:0000313" key="3">
    <source>
        <dbReference type="EMBL" id="GAA3008075.1"/>
    </source>
</evidence>
<dbReference type="Proteomes" id="UP001499930">
    <property type="component" value="Unassembled WGS sequence"/>
</dbReference>
<protein>
    <recommendedName>
        <fullName evidence="2">Histidine kinase/HSP90-like ATPase domain-containing protein</fullName>
    </recommendedName>
</protein>
<keyword evidence="4" id="KW-1185">Reference proteome</keyword>
<proteinExistence type="predicted"/>
<dbReference type="InterPro" id="IPR036890">
    <property type="entry name" value="HATPase_C_sf"/>
</dbReference>
<dbReference type="CDD" id="cd16936">
    <property type="entry name" value="HATPase_RsbW-like"/>
    <property type="match status" value="1"/>
</dbReference>
<evidence type="ECO:0000256" key="1">
    <source>
        <dbReference type="ARBA" id="ARBA00022527"/>
    </source>
</evidence>
<reference evidence="3 4" key="1">
    <citation type="journal article" date="2019" name="Int. J. Syst. Evol. Microbiol.">
        <title>The Global Catalogue of Microorganisms (GCM) 10K type strain sequencing project: providing services to taxonomists for standard genome sequencing and annotation.</title>
        <authorList>
            <consortium name="The Broad Institute Genomics Platform"/>
            <consortium name="The Broad Institute Genome Sequencing Center for Infectious Disease"/>
            <person name="Wu L."/>
            <person name="Ma J."/>
        </authorList>
    </citation>
    <scope>NUCLEOTIDE SEQUENCE [LARGE SCALE GENOMIC DNA]</scope>
    <source>
        <strain evidence="3 4">JCM 3106</strain>
    </source>
</reference>
<keyword evidence="1" id="KW-0808">Transferase</keyword>
<dbReference type="InterPro" id="IPR050267">
    <property type="entry name" value="Anti-sigma-factor_SerPK"/>
</dbReference>
<dbReference type="PANTHER" id="PTHR35526:SF3">
    <property type="entry name" value="ANTI-SIGMA-F FACTOR RSBW"/>
    <property type="match status" value="1"/>
</dbReference>
<accession>A0ABN3Y1E0</accession>
<keyword evidence="1" id="KW-0418">Kinase</keyword>
<dbReference type="PANTHER" id="PTHR35526">
    <property type="entry name" value="ANTI-SIGMA-F FACTOR RSBW-RELATED"/>
    <property type="match status" value="1"/>
</dbReference>
<dbReference type="Gene3D" id="3.30.565.10">
    <property type="entry name" value="Histidine kinase-like ATPase, C-terminal domain"/>
    <property type="match status" value="1"/>
</dbReference>
<dbReference type="SUPFAM" id="SSF55874">
    <property type="entry name" value="ATPase domain of HSP90 chaperone/DNA topoisomerase II/histidine kinase"/>
    <property type="match status" value="1"/>
</dbReference>
<dbReference type="EMBL" id="BAAAWD010000007">
    <property type="protein sequence ID" value="GAA3008075.1"/>
    <property type="molecule type" value="Genomic_DNA"/>
</dbReference>
<organism evidence="3 4">
    <name type="scientific">Streptosporangium longisporum</name>
    <dbReference type="NCBI Taxonomy" id="46187"/>
    <lineage>
        <taxon>Bacteria</taxon>
        <taxon>Bacillati</taxon>
        <taxon>Actinomycetota</taxon>
        <taxon>Actinomycetes</taxon>
        <taxon>Streptosporangiales</taxon>
        <taxon>Streptosporangiaceae</taxon>
        <taxon>Streptosporangium</taxon>
    </lineage>
</organism>
<gene>
    <name evidence="3" type="ORF">GCM10017559_32960</name>
</gene>